<reference evidence="2" key="1">
    <citation type="submission" date="2021-02" db="EMBL/GenBank/DDBJ databases">
        <authorList>
            <person name="Dougan E. K."/>
            <person name="Rhodes N."/>
            <person name="Thang M."/>
            <person name="Chan C."/>
        </authorList>
    </citation>
    <scope>NUCLEOTIDE SEQUENCE</scope>
</reference>
<evidence type="ECO:0000313" key="2">
    <source>
        <dbReference type="EMBL" id="CAE7575330.1"/>
    </source>
</evidence>
<protein>
    <submittedName>
        <fullName evidence="2">Uncharacterized protein</fullName>
    </submittedName>
</protein>
<dbReference type="EMBL" id="CAJNDS010002728">
    <property type="protein sequence ID" value="CAE7575330.1"/>
    <property type="molecule type" value="Genomic_DNA"/>
</dbReference>
<sequence length="295" mass="32346">MSGLLKLDWSHWIGRFFSAVRNAGAAVQDLLDEAGASVGHVTKRRAKQLRMEILDAARTELKAQLQEPESAAGSVSSDIKSQTTKDLEVVITGVESQLEVLISDAGAGDADAVESTGELAELDEQGNHPAVVQVQAVCQEVGRVFKAEEAQNKFELVKAKLEEGDKWFSWLNSARLEPSPPASSEAWEEVVRSWSVSLEARVAVVQEQVAKAEALAQEAASRFETAKRHRDAKQRARTEMETKARAQRETLKLTREESASNHQRAADRAKVQVNSGNINIPELKEVLAQGNTVWV</sequence>
<proteinExistence type="predicted"/>
<dbReference type="AlphaFoldDB" id="A0A812URQ0"/>
<gene>
    <name evidence="2" type="ORF">SNAT2548_LOCUS32817</name>
</gene>
<organism evidence="2 3">
    <name type="scientific">Symbiodinium natans</name>
    <dbReference type="NCBI Taxonomy" id="878477"/>
    <lineage>
        <taxon>Eukaryota</taxon>
        <taxon>Sar</taxon>
        <taxon>Alveolata</taxon>
        <taxon>Dinophyceae</taxon>
        <taxon>Suessiales</taxon>
        <taxon>Symbiodiniaceae</taxon>
        <taxon>Symbiodinium</taxon>
    </lineage>
</organism>
<dbReference type="Proteomes" id="UP000604046">
    <property type="component" value="Unassembled WGS sequence"/>
</dbReference>
<evidence type="ECO:0000256" key="1">
    <source>
        <dbReference type="SAM" id="MobiDB-lite"/>
    </source>
</evidence>
<comment type="caution">
    <text evidence="2">The sequence shown here is derived from an EMBL/GenBank/DDBJ whole genome shotgun (WGS) entry which is preliminary data.</text>
</comment>
<accession>A0A812URQ0</accession>
<feature type="compositionally biased region" description="Basic and acidic residues" evidence="1">
    <location>
        <begin position="233"/>
        <end position="269"/>
    </location>
</feature>
<evidence type="ECO:0000313" key="3">
    <source>
        <dbReference type="Proteomes" id="UP000604046"/>
    </source>
</evidence>
<name>A0A812URQ0_9DINO</name>
<keyword evidence="3" id="KW-1185">Reference proteome</keyword>
<feature type="region of interest" description="Disordered" evidence="1">
    <location>
        <begin position="225"/>
        <end position="269"/>
    </location>
</feature>